<keyword evidence="2" id="KW-0449">Lipoprotein</keyword>
<dbReference type="Proteomes" id="UP000028725">
    <property type="component" value="Unassembled WGS sequence"/>
</dbReference>
<feature type="chain" id="PRO_5001799578" evidence="1">
    <location>
        <begin position="20"/>
        <end position="287"/>
    </location>
</feature>
<organism evidence="2 3">
    <name type="scientific">Hyalangium minutum</name>
    <dbReference type="NCBI Taxonomy" id="394096"/>
    <lineage>
        <taxon>Bacteria</taxon>
        <taxon>Pseudomonadati</taxon>
        <taxon>Myxococcota</taxon>
        <taxon>Myxococcia</taxon>
        <taxon>Myxococcales</taxon>
        <taxon>Cystobacterineae</taxon>
        <taxon>Archangiaceae</taxon>
        <taxon>Hyalangium</taxon>
    </lineage>
</organism>
<gene>
    <name evidence="2" type="ORF">DB31_1764</name>
</gene>
<sequence length="287" mass="29777">MKRLFLLSAVAVCCLAPLACDLEKTANQISAETVMVGTLLSTPDVAISPEAVAGLDGGVQADGGQSSFTLPGQTAAVVFMGTRNGTNATPEGLTGATVTIQTNGTQKVSLTSDGFGSYSRSSNSDATLTYQNGATYEFIAERGGEKFVGQVKEAPARENIPALHPAAGVVRMAANTELAFDRAEPASGQERTLGFVTVIPVSDSGQQGEPTYTNVPKAPLDFIKLVAAPVDWKVKRVTIPGSAFPLPKQTYLVIFQSVRTGGPQSENLFLGSALLAGTADVGVVHTQ</sequence>
<dbReference type="RefSeq" id="WP_205628584.1">
    <property type="nucleotide sequence ID" value="NZ_JMCB01000013.1"/>
</dbReference>
<dbReference type="STRING" id="394096.DB31_1764"/>
<comment type="caution">
    <text evidence="2">The sequence shown here is derived from an EMBL/GenBank/DDBJ whole genome shotgun (WGS) entry which is preliminary data.</text>
</comment>
<dbReference type="AlphaFoldDB" id="A0A085WAN3"/>
<keyword evidence="1" id="KW-0732">Signal</keyword>
<reference evidence="2 3" key="1">
    <citation type="submission" date="2014-04" db="EMBL/GenBank/DDBJ databases">
        <title>Genome assembly of Hyalangium minutum DSM 14724.</title>
        <authorList>
            <person name="Sharma G."/>
            <person name="Subramanian S."/>
        </authorList>
    </citation>
    <scope>NUCLEOTIDE SEQUENCE [LARGE SCALE GENOMIC DNA]</scope>
    <source>
        <strain evidence="2 3">DSM 14724</strain>
    </source>
</reference>
<keyword evidence="3" id="KW-1185">Reference proteome</keyword>
<proteinExistence type="predicted"/>
<evidence type="ECO:0000313" key="3">
    <source>
        <dbReference type="Proteomes" id="UP000028725"/>
    </source>
</evidence>
<evidence type="ECO:0000256" key="1">
    <source>
        <dbReference type="SAM" id="SignalP"/>
    </source>
</evidence>
<protein>
    <submittedName>
        <fullName evidence="2">Putative lipoprotein</fullName>
    </submittedName>
</protein>
<name>A0A085WAN3_9BACT</name>
<dbReference type="EMBL" id="JMCB01000013">
    <property type="protein sequence ID" value="KFE64746.1"/>
    <property type="molecule type" value="Genomic_DNA"/>
</dbReference>
<feature type="signal peptide" evidence="1">
    <location>
        <begin position="1"/>
        <end position="19"/>
    </location>
</feature>
<evidence type="ECO:0000313" key="2">
    <source>
        <dbReference type="EMBL" id="KFE64746.1"/>
    </source>
</evidence>
<accession>A0A085WAN3</accession>